<dbReference type="SMART" id="SM00220">
    <property type="entry name" value="S_TKc"/>
    <property type="match status" value="1"/>
</dbReference>
<keyword evidence="6" id="KW-0067">ATP-binding</keyword>
<reference evidence="9" key="2">
    <citation type="submission" date="2016-02" db="EMBL/GenBank/DDBJ databases">
        <title>Draft genome sequence of five rapidly growing Mycobacterium species.</title>
        <authorList>
            <person name="Katahira K."/>
            <person name="Gotou Y."/>
            <person name="Iida K."/>
            <person name="Ogura Y."/>
            <person name="Hayashi T."/>
        </authorList>
    </citation>
    <scope>NUCLEOTIDE SEQUENCE [LARGE SCALE GENOMIC DNA]</scope>
    <source>
        <strain evidence="9">JCM15298</strain>
    </source>
</reference>
<dbReference type="Gene3D" id="3.30.200.20">
    <property type="entry name" value="Phosphorylase Kinase, domain 1"/>
    <property type="match status" value="1"/>
</dbReference>
<dbReference type="GO" id="GO:0080090">
    <property type="term" value="P:regulation of primary metabolic process"/>
    <property type="evidence" value="ECO:0007669"/>
    <property type="project" value="UniProtKB-ARBA"/>
</dbReference>
<keyword evidence="2 8" id="KW-0723">Serine/threonine-protein kinase</keyword>
<evidence type="ECO:0000313" key="9">
    <source>
        <dbReference type="Proteomes" id="UP000069443"/>
    </source>
</evidence>
<dbReference type="EC" id="2.7.11.1" evidence="1"/>
<name>A0A100WJS9_MYCCR</name>
<dbReference type="EMBL" id="BCSY01000135">
    <property type="protein sequence ID" value="GAS99582.1"/>
    <property type="molecule type" value="Genomic_DNA"/>
</dbReference>
<dbReference type="RefSeq" id="WP_062660217.1">
    <property type="nucleotide sequence ID" value="NZ_BCSY01000135.1"/>
</dbReference>
<evidence type="ECO:0000313" key="8">
    <source>
        <dbReference type="EMBL" id="GAS99582.1"/>
    </source>
</evidence>
<evidence type="ECO:0000256" key="1">
    <source>
        <dbReference type="ARBA" id="ARBA00012513"/>
    </source>
</evidence>
<dbReference type="Gene3D" id="1.10.510.10">
    <property type="entry name" value="Transferase(Phosphotransferase) domain 1"/>
    <property type="match status" value="1"/>
</dbReference>
<gene>
    <name evidence="8" type="ORF">RMCC_6547</name>
</gene>
<protein>
    <recommendedName>
        <fullName evidence="1">non-specific serine/threonine protein kinase</fullName>
        <ecNumber evidence="1">2.7.11.1</ecNumber>
    </recommendedName>
</protein>
<dbReference type="OrthoDB" id="5622056at2"/>
<dbReference type="STRING" id="228230.RMCC_6547"/>
<evidence type="ECO:0000256" key="5">
    <source>
        <dbReference type="ARBA" id="ARBA00022777"/>
    </source>
</evidence>
<evidence type="ECO:0000256" key="6">
    <source>
        <dbReference type="ARBA" id="ARBA00022840"/>
    </source>
</evidence>
<feature type="domain" description="Protein kinase" evidence="7">
    <location>
        <begin position="11"/>
        <end position="277"/>
    </location>
</feature>
<dbReference type="PROSITE" id="PS50011">
    <property type="entry name" value="PROTEIN_KINASE_DOM"/>
    <property type="match status" value="1"/>
</dbReference>
<dbReference type="PROSITE" id="PS00108">
    <property type="entry name" value="PROTEIN_KINASE_ST"/>
    <property type="match status" value="1"/>
</dbReference>
<keyword evidence="3" id="KW-0808">Transferase</keyword>
<evidence type="ECO:0000256" key="4">
    <source>
        <dbReference type="ARBA" id="ARBA00022741"/>
    </source>
</evidence>
<proteinExistence type="predicted"/>
<dbReference type="PANTHER" id="PTHR43289:SF6">
    <property type="entry name" value="SERINE_THREONINE-PROTEIN KINASE NEKL-3"/>
    <property type="match status" value="1"/>
</dbReference>
<reference evidence="9" key="1">
    <citation type="journal article" date="2016" name="Genome Announc.">
        <title>Draft Genome Sequences of Five Rapidly Growing Mycobacterium Species, M. thermoresistibile, M. fortuitum subsp. acetamidolyticum, M. canariasense, M. brisbanense, and M. novocastrense.</title>
        <authorList>
            <person name="Katahira K."/>
            <person name="Ogura Y."/>
            <person name="Gotoh Y."/>
            <person name="Hayashi T."/>
        </authorList>
    </citation>
    <scope>NUCLEOTIDE SEQUENCE [LARGE SCALE GENOMIC DNA]</scope>
    <source>
        <strain evidence="9">JCM15298</strain>
    </source>
</reference>
<sequence length="286" mass="30835">MFEAGDVISGFVVETCLGGGGAADVYRVHRTGEAEPLALKVIHTDATNRDLARERLTREFAIASTLRHPHIVATYEHGETASAQPQLWMVMQYVDGPSASVLVPAAGHEPDVEAVVTVAGQIAGALDYAHAMDVIHRDVKPANILLSADRHQSYLTDFGIAQLADDVRTLASNGRVRGSIAYAAPELLQGQQLSAATDLYALACTVFEWLTGAPPFPRGTAFAITYAHLRDPIPMITARRSWLPGSLNAVFAKALAKDPAARYESCAGFIDIVARTLRDVPLPRRR</sequence>
<dbReference type="PANTHER" id="PTHR43289">
    <property type="entry name" value="MITOGEN-ACTIVATED PROTEIN KINASE KINASE KINASE 20-RELATED"/>
    <property type="match status" value="1"/>
</dbReference>
<keyword evidence="4" id="KW-0547">Nucleotide-binding</keyword>
<keyword evidence="9" id="KW-1185">Reference proteome</keyword>
<dbReference type="InterPro" id="IPR000719">
    <property type="entry name" value="Prot_kinase_dom"/>
</dbReference>
<dbReference type="AlphaFoldDB" id="A0A100WJS9"/>
<dbReference type="GO" id="GO:0004674">
    <property type="term" value="F:protein serine/threonine kinase activity"/>
    <property type="evidence" value="ECO:0007669"/>
    <property type="project" value="UniProtKB-KW"/>
</dbReference>
<dbReference type="SUPFAM" id="SSF56112">
    <property type="entry name" value="Protein kinase-like (PK-like)"/>
    <property type="match status" value="1"/>
</dbReference>
<evidence type="ECO:0000256" key="2">
    <source>
        <dbReference type="ARBA" id="ARBA00022527"/>
    </source>
</evidence>
<organism evidence="8 9">
    <name type="scientific">Mycolicibacterium canariasense</name>
    <name type="common">Mycobacterium canariasense</name>
    <dbReference type="NCBI Taxonomy" id="228230"/>
    <lineage>
        <taxon>Bacteria</taxon>
        <taxon>Bacillati</taxon>
        <taxon>Actinomycetota</taxon>
        <taxon>Actinomycetes</taxon>
        <taxon>Mycobacteriales</taxon>
        <taxon>Mycobacteriaceae</taxon>
        <taxon>Mycolicibacterium</taxon>
    </lineage>
</organism>
<evidence type="ECO:0000256" key="3">
    <source>
        <dbReference type="ARBA" id="ARBA00022679"/>
    </source>
</evidence>
<dbReference type="Pfam" id="PF00069">
    <property type="entry name" value="Pkinase"/>
    <property type="match status" value="1"/>
</dbReference>
<comment type="caution">
    <text evidence="8">The sequence shown here is derived from an EMBL/GenBank/DDBJ whole genome shotgun (WGS) entry which is preliminary data.</text>
</comment>
<accession>A0A100WJS9</accession>
<dbReference type="Proteomes" id="UP000069443">
    <property type="component" value="Unassembled WGS sequence"/>
</dbReference>
<keyword evidence="5 8" id="KW-0418">Kinase</keyword>
<dbReference type="GO" id="GO:0005524">
    <property type="term" value="F:ATP binding"/>
    <property type="evidence" value="ECO:0007669"/>
    <property type="project" value="UniProtKB-KW"/>
</dbReference>
<dbReference type="CDD" id="cd14014">
    <property type="entry name" value="STKc_PknB_like"/>
    <property type="match status" value="1"/>
</dbReference>
<dbReference type="InterPro" id="IPR011009">
    <property type="entry name" value="Kinase-like_dom_sf"/>
</dbReference>
<evidence type="ECO:0000259" key="7">
    <source>
        <dbReference type="PROSITE" id="PS50011"/>
    </source>
</evidence>
<dbReference type="InterPro" id="IPR008271">
    <property type="entry name" value="Ser/Thr_kinase_AS"/>
</dbReference>